<dbReference type="AlphaFoldDB" id="A0A6G4UET3"/>
<sequence>MSNGQRPDGARRTGMGVVLLVLLAAAVIVYADRDDGDDGEGQACKPLQISGWAKDRRMTEEFVRYGDDTSRADDWTGGDGNHSVRLPDGRTLWLASDPYLDTVRRPPNQQGQLYPWRDTSLGRTPSWVRNAALVMSSDGRLERTVLGQASGAAPTSLFPDPTAPVTQWRWPVQAVVEAREPGSDEKVVRVLLWKRQQAQAPWIYGVPLGTEVATLSLPDLRVQSIEQVSDQSRIDNPDKRVLYGSGSVTQGGHTYVFGGSDGRNAQAEKGTSRAYVARVPTGRLADRGAWRYWDGDDWQKDAAKAAPVLGDQGKRGVGSAFSVVRQNGTWVLFTMDAGDGGRKGLSHITSYWSCSATGPWHGPTRSIKAPL</sequence>
<gene>
    <name evidence="2" type="ORF">G5C51_39755</name>
</gene>
<dbReference type="EMBL" id="JAAKZV010000384">
    <property type="protein sequence ID" value="NGN70011.1"/>
    <property type="molecule type" value="Genomic_DNA"/>
</dbReference>
<evidence type="ECO:0000313" key="3">
    <source>
        <dbReference type="Proteomes" id="UP000481583"/>
    </source>
</evidence>
<dbReference type="RefSeq" id="WP_165245450.1">
    <property type="nucleotide sequence ID" value="NZ_JAAKZV010000384.1"/>
</dbReference>
<dbReference type="Pfam" id="PF13810">
    <property type="entry name" value="DUF4185"/>
    <property type="match status" value="1"/>
</dbReference>
<evidence type="ECO:0000259" key="1">
    <source>
        <dbReference type="Pfam" id="PF13810"/>
    </source>
</evidence>
<proteinExistence type="predicted"/>
<dbReference type="Proteomes" id="UP000481583">
    <property type="component" value="Unassembled WGS sequence"/>
</dbReference>
<reference evidence="2 3" key="1">
    <citation type="submission" date="2020-02" db="EMBL/GenBank/DDBJ databases">
        <title>Whole-genome analyses of novel actinobacteria.</title>
        <authorList>
            <person name="Sahin N."/>
        </authorList>
    </citation>
    <scope>NUCLEOTIDE SEQUENCE [LARGE SCALE GENOMIC DNA]</scope>
    <source>
        <strain evidence="2 3">A7024</strain>
    </source>
</reference>
<comment type="caution">
    <text evidence="2">The sequence shown here is derived from an EMBL/GenBank/DDBJ whole genome shotgun (WGS) entry which is preliminary data.</text>
</comment>
<name>A0A6G4UET3_9ACTN</name>
<feature type="domain" description="DUF4185" evidence="1">
    <location>
        <begin position="247"/>
        <end position="341"/>
    </location>
</feature>
<protein>
    <submittedName>
        <fullName evidence="2">DUF4185 domain-containing protein</fullName>
    </submittedName>
</protein>
<dbReference type="InterPro" id="IPR025442">
    <property type="entry name" value="DUF4185"/>
</dbReference>
<keyword evidence="3" id="KW-1185">Reference proteome</keyword>
<feature type="non-terminal residue" evidence="2">
    <location>
        <position position="371"/>
    </location>
</feature>
<accession>A0A6G4UET3</accession>
<organism evidence="2 3">
    <name type="scientific">Streptomyces coryli</name>
    <dbReference type="NCBI Taxonomy" id="1128680"/>
    <lineage>
        <taxon>Bacteria</taxon>
        <taxon>Bacillati</taxon>
        <taxon>Actinomycetota</taxon>
        <taxon>Actinomycetes</taxon>
        <taxon>Kitasatosporales</taxon>
        <taxon>Streptomycetaceae</taxon>
        <taxon>Streptomyces</taxon>
    </lineage>
</organism>
<evidence type="ECO:0000313" key="2">
    <source>
        <dbReference type="EMBL" id="NGN70011.1"/>
    </source>
</evidence>